<sequence>MDNQIIESLEGITKNFFKNKNQFYPYIDYI</sequence>
<gene>
    <name evidence="1" type="ORF">SAMEA2696453_00521</name>
</gene>
<proteinExistence type="predicted"/>
<name>A0AAJ5P9F1_STREE</name>
<dbReference type="EMBL" id="CAAULE010000003">
    <property type="protein sequence ID" value="VOG77171.1"/>
    <property type="molecule type" value="Genomic_DNA"/>
</dbReference>
<protein>
    <submittedName>
        <fullName evidence="1">Uncharacterized protein</fullName>
    </submittedName>
</protein>
<accession>A0AAJ5P9F1</accession>
<organism evidence="1 2">
    <name type="scientific">Streptococcus pneumoniae</name>
    <dbReference type="NCBI Taxonomy" id="1313"/>
    <lineage>
        <taxon>Bacteria</taxon>
        <taxon>Bacillati</taxon>
        <taxon>Bacillota</taxon>
        <taxon>Bacilli</taxon>
        <taxon>Lactobacillales</taxon>
        <taxon>Streptococcaceae</taxon>
        <taxon>Streptococcus</taxon>
    </lineage>
</organism>
<dbReference type="AlphaFoldDB" id="A0AAJ5P9F1"/>
<reference evidence="1 2" key="1">
    <citation type="submission" date="2019-04" db="EMBL/GenBank/DDBJ databases">
        <authorList>
            <consortium name="Pathogen Informatics"/>
        </authorList>
    </citation>
    <scope>NUCLEOTIDE SEQUENCE [LARGE SCALE GENOMIC DNA]</scope>
    <source>
        <strain evidence="1 2">GPSC47</strain>
    </source>
</reference>
<evidence type="ECO:0000313" key="1">
    <source>
        <dbReference type="EMBL" id="VOG77171.1"/>
    </source>
</evidence>
<comment type="caution">
    <text evidence="1">The sequence shown here is derived from an EMBL/GenBank/DDBJ whole genome shotgun (WGS) entry which is preliminary data.</text>
</comment>
<dbReference type="Proteomes" id="UP000312530">
    <property type="component" value="Unassembled WGS sequence"/>
</dbReference>
<evidence type="ECO:0000313" key="2">
    <source>
        <dbReference type="Proteomes" id="UP000312530"/>
    </source>
</evidence>